<dbReference type="OrthoDB" id="9811343at2"/>
<dbReference type="InterPro" id="IPR007341">
    <property type="entry name" value="Transgly_assoc"/>
</dbReference>
<evidence type="ECO:0000313" key="9">
    <source>
        <dbReference type="Proteomes" id="UP000092607"/>
    </source>
</evidence>
<comment type="caution">
    <text evidence="8">The sequence shown here is derived from an EMBL/GenBank/DDBJ whole genome shotgun (WGS) entry which is preliminary data.</text>
</comment>
<proteinExistence type="inferred from homology"/>
<keyword evidence="4 7" id="KW-0812">Transmembrane</keyword>
<feature type="transmembrane region" description="Helical" evidence="7">
    <location>
        <begin position="29"/>
        <end position="50"/>
    </location>
</feature>
<evidence type="ECO:0000256" key="7">
    <source>
        <dbReference type="SAM" id="Phobius"/>
    </source>
</evidence>
<name>A0A1B8PYD3_MORLA</name>
<protein>
    <recommendedName>
        <fullName evidence="10">Transglycosylase associated protein</fullName>
    </recommendedName>
</protein>
<dbReference type="Pfam" id="PF04226">
    <property type="entry name" value="Transgly_assoc"/>
    <property type="match status" value="1"/>
</dbReference>
<dbReference type="PANTHER" id="PTHR33884">
    <property type="entry name" value="UPF0410 PROTEIN YMGE"/>
    <property type="match status" value="1"/>
</dbReference>
<reference evidence="8 9" key="1">
    <citation type="submission" date="2016-06" db="EMBL/GenBank/DDBJ databases">
        <title>Draft genome of Moraxella lacunata CCUG 57757A.</title>
        <authorList>
            <person name="Salva-Serra F."/>
            <person name="Engstrom-Jakobsson H."/>
            <person name="Thorell K."/>
            <person name="Gonzales-Siles L."/>
            <person name="Karlsson R."/>
            <person name="Boulund F."/>
            <person name="Engstrand L."/>
            <person name="Kristiansson E."/>
            <person name="Moore E."/>
        </authorList>
    </citation>
    <scope>NUCLEOTIDE SEQUENCE [LARGE SCALE GENOMIC DNA]</scope>
    <source>
        <strain evidence="8 9">CCUG 57757A</strain>
    </source>
</reference>
<sequence length="85" mass="8602">MGIISTIIAGFIVGLLARAIKPGANPMGWVMTIILGIVGAVVGGFLASALNLSANGGFGGLVLSVIGAIIVLFIYEFATGKKRLK</sequence>
<keyword evidence="3" id="KW-1003">Cell membrane</keyword>
<comment type="subcellular location">
    <subcellularLocation>
        <location evidence="1">Cell membrane</location>
        <topology evidence="1">Multi-pass membrane protein</topology>
    </subcellularLocation>
</comment>
<gene>
    <name evidence="8" type="ORF">A9309_08710</name>
</gene>
<dbReference type="RefSeq" id="WP_065254903.1">
    <property type="nucleotide sequence ID" value="NZ_JBPAGO010000003.1"/>
</dbReference>
<dbReference type="GO" id="GO:0005886">
    <property type="term" value="C:plasma membrane"/>
    <property type="evidence" value="ECO:0007669"/>
    <property type="project" value="UniProtKB-SubCell"/>
</dbReference>
<evidence type="ECO:0000256" key="4">
    <source>
        <dbReference type="ARBA" id="ARBA00022692"/>
    </source>
</evidence>
<dbReference type="EMBL" id="LZMS01000075">
    <property type="protein sequence ID" value="OBX61156.1"/>
    <property type="molecule type" value="Genomic_DNA"/>
</dbReference>
<dbReference type="PANTHER" id="PTHR33884:SF7">
    <property type="entry name" value="BSL8023 PROTEIN"/>
    <property type="match status" value="1"/>
</dbReference>
<keyword evidence="6 7" id="KW-0472">Membrane</keyword>
<dbReference type="AlphaFoldDB" id="A0A1B8PYD3"/>
<evidence type="ECO:0000256" key="6">
    <source>
        <dbReference type="ARBA" id="ARBA00023136"/>
    </source>
</evidence>
<accession>A0A1B8PYD3</accession>
<evidence type="ECO:0000256" key="1">
    <source>
        <dbReference type="ARBA" id="ARBA00004651"/>
    </source>
</evidence>
<evidence type="ECO:0000256" key="3">
    <source>
        <dbReference type="ARBA" id="ARBA00022475"/>
    </source>
</evidence>
<organism evidence="8 9">
    <name type="scientific">Moraxella lacunata</name>
    <dbReference type="NCBI Taxonomy" id="477"/>
    <lineage>
        <taxon>Bacteria</taxon>
        <taxon>Pseudomonadati</taxon>
        <taxon>Pseudomonadota</taxon>
        <taxon>Gammaproteobacteria</taxon>
        <taxon>Moraxellales</taxon>
        <taxon>Moraxellaceae</taxon>
        <taxon>Moraxella</taxon>
    </lineage>
</organism>
<evidence type="ECO:0000256" key="5">
    <source>
        <dbReference type="ARBA" id="ARBA00022989"/>
    </source>
</evidence>
<evidence type="ECO:0008006" key="10">
    <source>
        <dbReference type="Google" id="ProtNLM"/>
    </source>
</evidence>
<comment type="similarity">
    <text evidence="2">Belongs to the UPF0410 family.</text>
</comment>
<dbReference type="Proteomes" id="UP000092607">
    <property type="component" value="Unassembled WGS sequence"/>
</dbReference>
<evidence type="ECO:0000256" key="2">
    <source>
        <dbReference type="ARBA" id="ARBA00011006"/>
    </source>
</evidence>
<evidence type="ECO:0000313" key="8">
    <source>
        <dbReference type="EMBL" id="OBX61156.1"/>
    </source>
</evidence>
<feature type="transmembrane region" description="Helical" evidence="7">
    <location>
        <begin position="57"/>
        <end position="75"/>
    </location>
</feature>
<keyword evidence="5 7" id="KW-1133">Transmembrane helix</keyword>